<dbReference type="GO" id="GO:0005840">
    <property type="term" value="C:ribosome"/>
    <property type="evidence" value="ECO:0007669"/>
    <property type="project" value="UniProtKB-KW"/>
</dbReference>
<evidence type="ECO:0000256" key="6">
    <source>
        <dbReference type="ARBA" id="ARBA00035137"/>
    </source>
</evidence>
<dbReference type="RefSeq" id="XP_013855651.1">
    <property type="nucleotide sequence ID" value="XM_014000197.1"/>
</dbReference>
<sequence length="155" mass="18141">MAGSRLEKFGTVFTRVRDLMLSGVIKPSNKPIWYDVYEAFPPIRDPVYVTPHNLRRYKKPDRVPDIFYKEDEVRARFFDQYGTGPLAFNLLKPNFVSTCQRFVMCYTDLQTNSCGEVKPSDLFDRTTKTLEAEGVVLKKREHHRRASRIQDSEEN</sequence>
<proteinExistence type="inferred from homology"/>
<dbReference type="InterPro" id="IPR059242">
    <property type="entry name" value="mS23_dom"/>
</dbReference>
<dbReference type="InterPro" id="IPR023611">
    <property type="entry name" value="mS23_dom_met"/>
</dbReference>
<dbReference type="KEGG" id="alim:106511440"/>
<dbReference type="InterPro" id="IPR019520">
    <property type="entry name" value="Ribosomal_mS23_met"/>
</dbReference>
<evidence type="ECO:0000256" key="3">
    <source>
        <dbReference type="ARBA" id="ARBA00022980"/>
    </source>
</evidence>
<dbReference type="CDD" id="cd23701">
    <property type="entry name" value="At1g26750"/>
    <property type="match status" value="1"/>
</dbReference>
<dbReference type="CTD" id="51649"/>
<comment type="subcellular location">
    <subcellularLocation>
        <location evidence="1">Mitochondrion</location>
    </subcellularLocation>
</comment>
<dbReference type="GO" id="GO:0003735">
    <property type="term" value="F:structural constituent of ribosome"/>
    <property type="evidence" value="ECO:0007669"/>
    <property type="project" value="InterPro"/>
</dbReference>
<dbReference type="AlphaFoldDB" id="A0A2I4AJK0"/>
<keyword evidence="4" id="KW-0496">Mitochondrion</keyword>
<evidence type="ECO:0000256" key="1">
    <source>
        <dbReference type="ARBA" id="ARBA00004173"/>
    </source>
</evidence>
<keyword evidence="3" id="KW-0689">Ribosomal protein</keyword>
<dbReference type="FunCoup" id="A0A2I4AJK0">
    <property type="interactions" value="1078"/>
</dbReference>
<gene>
    <name evidence="9" type="primary">mrps23</name>
</gene>
<evidence type="ECO:0000256" key="5">
    <source>
        <dbReference type="ARBA" id="ARBA00023274"/>
    </source>
</evidence>
<protein>
    <recommendedName>
        <fullName evidence="6">Small ribosomal subunit protein mS23</fullName>
    </recommendedName>
</protein>
<evidence type="ECO:0000313" key="9">
    <source>
        <dbReference type="RefSeq" id="XP_013855651.1"/>
    </source>
</evidence>
<comment type="similarity">
    <text evidence="2">Belongs to the mitochondrion-specific ribosomal protein mS23 family.</text>
</comment>
<dbReference type="Proteomes" id="UP000192220">
    <property type="component" value="Unplaced"/>
</dbReference>
<dbReference type="GO" id="GO:0006412">
    <property type="term" value="P:translation"/>
    <property type="evidence" value="ECO:0007669"/>
    <property type="project" value="InterPro"/>
</dbReference>
<keyword evidence="8" id="KW-1185">Reference proteome</keyword>
<name>A0A2I4AJK0_AUSLI</name>
<accession>A0A2I4AJK0</accession>
<dbReference type="OrthoDB" id="10012356at2759"/>
<reference evidence="9" key="1">
    <citation type="submission" date="2025-08" db="UniProtKB">
        <authorList>
            <consortium name="RefSeq"/>
        </authorList>
    </citation>
    <scope>IDENTIFICATION</scope>
</reference>
<dbReference type="GeneID" id="106511440"/>
<evidence type="ECO:0000256" key="4">
    <source>
        <dbReference type="ARBA" id="ARBA00023128"/>
    </source>
</evidence>
<feature type="domain" description="Small ribosomal subunit protein mS23 conserved" evidence="7">
    <location>
        <begin position="2"/>
        <end position="134"/>
    </location>
</feature>
<dbReference type="Pfam" id="PF10484">
    <property type="entry name" value="MRP-S23"/>
    <property type="match status" value="1"/>
</dbReference>
<evidence type="ECO:0000259" key="7">
    <source>
        <dbReference type="Pfam" id="PF10484"/>
    </source>
</evidence>
<dbReference type="PANTHER" id="PTHR15925">
    <property type="entry name" value="MITOCHONDRIAL RIBOSOMAL PROTEIN S23"/>
    <property type="match status" value="1"/>
</dbReference>
<evidence type="ECO:0000256" key="2">
    <source>
        <dbReference type="ARBA" id="ARBA00009864"/>
    </source>
</evidence>
<evidence type="ECO:0000313" key="8">
    <source>
        <dbReference type="Proteomes" id="UP000192220"/>
    </source>
</evidence>
<organism evidence="8 9">
    <name type="scientific">Austrofundulus limnaeus</name>
    <name type="common">Annual killifish</name>
    <dbReference type="NCBI Taxonomy" id="52670"/>
    <lineage>
        <taxon>Eukaryota</taxon>
        <taxon>Metazoa</taxon>
        <taxon>Chordata</taxon>
        <taxon>Craniata</taxon>
        <taxon>Vertebrata</taxon>
        <taxon>Euteleostomi</taxon>
        <taxon>Actinopterygii</taxon>
        <taxon>Neopterygii</taxon>
        <taxon>Teleostei</taxon>
        <taxon>Neoteleostei</taxon>
        <taxon>Acanthomorphata</taxon>
        <taxon>Ovalentaria</taxon>
        <taxon>Atherinomorphae</taxon>
        <taxon>Cyprinodontiformes</taxon>
        <taxon>Rivulidae</taxon>
        <taxon>Austrofundulus</taxon>
    </lineage>
</organism>
<dbReference type="InParanoid" id="A0A2I4AJK0"/>
<dbReference type="STRING" id="52670.A0A2I4AJK0"/>
<keyword evidence="5" id="KW-0687">Ribonucleoprotein</keyword>
<dbReference type="GO" id="GO:0005739">
    <property type="term" value="C:mitochondrion"/>
    <property type="evidence" value="ECO:0007669"/>
    <property type="project" value="InterPro"/>
</dbReference>
<dbReference type="PANTHER" id="PTHR15925:SF2">
    <property type="entry name" value="SMALL RIBOSOMAL SUBUNIT PROTEIN MS23"/>
    <property type="match status" value="1"/>
</dbReference>